<dbReference type="PANTHER" id="PTHR44196">
    <property type="entry name" value="DEHYDROGENASE/REDUCTASE SDR FAMILY MEMBER 7B"/>
    <property type="match status" value="1"/>
</dbReference>
<evidence type="ECO:0000256" key="2">
    <source>
        <dbReference type="ARBA" id="ARBA00023002"/>
    </source>
</evidence>
<evidence type="ECO:0000259" key="4">
    <source>
        <dbReference type="SMART" id="SM00822"/>
    </source>
</evidence>
<protein>
    <submittedName>
        <fullName evidence="5">SDR family oxidoreductase</fullName>
        <ecNumber evidence="5">1.-.-.-</ecNumber>
    </submittedName>
</protein>
<keyword evidence="2 5" id="KW-0560">Oxidoreductase</keyword>
<dbReference type="RefSeq" id="WP_330507172.1">
    <property type="nucleotide sequence ID" value="NZ_JAZDUE010000024.1"/>
</dbReference>
<keyword evidence="6" id="KW-1185">Reference proteome</keyword>
<dbReference type="PIRSF" id="PIRSF000126">
    <property type="entry name" value="11-beta-HSD1"/>
    <property type="match status" value="1"/>
</dbReference>
<dbReference type="PRINTS" id="PR00081">
    <property type="entry name" value="GDHRDH"/>
</dbReference>
<comment type="similarity">
    <text evidence="1 3">Belongs to the short-chain dehydrogenases/reductases (SDR) family.</text>
</comment>
<accession>A0ABU7MZL4</accession>
<dbReference type="Gene3D" id="3.40.50.720">
    <property type="entry name" value="NAD(P)-binding Rossmann-like Domain"/>
    <property type="match status" value="1"/>
</dbReference>
<dbReference type="SMART" id="SM00822">
    <property type="entry name" value="PKS_KR"/>
    <property type="match status" value="1"/>
</dbReference>
<evidence type="ECO:0000313" key="5">
    <source>
        <dbReference type="EMBL" id="MEE4025767.1"/>
    </source>
</evidence>
<dbReference type="PRINTS" id="PR00080">
    <property type="entry name" value="SDRFAMILY"/>
</dbReference>
<evidence type="ECO:0000313" key="6">
    <source>
        <dbReference type="Proteomes" id="UP001335729"/>
    </source>
</evidence>
<feature type="domain" description="Ketoreductase" evidence="4">
    <location>
        <begin position="6"/>
        <end position="190"/>
    </location>
</feature>
<dbReference type="InterPro" id="IPR036291">
    <property type="entry name" value="NAD(P)-bd_dom_sf"/>
</dbReference>
<evidence type="ECO:0000256" key="3">
    <source>
        <dbReference type="RuleBase" id="RU000363"/>
    </source>
</evidence>
<name>A0ABU7MZL4_9ACTN</name>
<dbReference type="InterPro" id="IPR057326">
    <property type="entry name" value="KR_dom"/>
</dbReference>
<sequence>MEYRGKTALITGASGGIGAEFARVLAARGAHLILVARSEDKLKALAGDLADRHGIRAEVIAADLSAAGATDDLVDEVDRLGQTVDILVNNAGFGVHADLVDADPKRIHDQVALNVGVLTDLTTVFVKRMVQQGSGAIINLSSLAAFQPVPHLAVYAATKAYVLSFSEALWWECKPHGVKVLALCPGATDTGFFDAAGADGQAVGPRRSTRQVVETALRALDAGKPSVVDGLLNLIGAVASQLAPRRLAVAVAELAVRPSLRG</sequence>
<reference evidence="5 6" key="1">
    <citation type="submission" date="2024-01" db="EMBL/GenBank/DDBJ databases">
        <title>Draft genome sequence of Gordonia sp. PKS22-38.</title>
        <authorList>
            <person name="Suphannarot A."/>
            <person name="Mingma R."/>
        </authorList>
    </citation>
    <scope>NUCLEOTIDE SEQUENCE [LARGE SCALE GENOMIC DNA]</scope>
    <source>
        <strain evidence="5 6">PKS22-38</strain>
    </source>
</reference>
<dbReference type="PANTHER" id="PTHR44196:SF2">
    <property type="entry name" value="SHORT-CHAIN DEHYDROGENASE-RELATED"/>
    <property type="match status" value="1"/>
</dbReference>
<dbReference type="GO" id="GO:0016491">
    <property type="term" value="F:oxidoreductase activity"/>
    <property type="evidence" value="ECO:0007669"/>
    <property type="project" value="UniProtKB-KW"/>
</dbReference>
<comment type="caution">
    <text evidence="5">The sequence shown here is derived from an EMBL/GenBank/DDBJ whole genome shotgun (WGS) entry which is preliminary data.</text>
</comment>
<gene>
    <name evidence="5" type="ORF">V1Y59_21965</name>
</gene>
<proteinExistence type="inferred from homology"/>
<dbReference type="InterPro" id="IPR002347">
    <property type="entry name" value="SDR_fam"/>
</dbReference>
<evidence type="ECO:0000256" key="1">
    <source>
        <dbReference type="ARBA" id="ARBA00006484"/>
    </source>
</evidence>
<dbReference type="EMBL" id="JAZDUE010000024">
    <property type="protein sequence ID" value="MEE4025767.1"/>
    <property type="molecule type" value="Genomic_DNA"/>
</dbReference>
<dbReference type="Pfam" id="PF00106">
    <property type="entry name" value="adh_short"/>
    <property type="match status" value="1"/>
</dbReference>
<dbReference type="Proteomes" id="UP001335729">
    <property type="component" value="Unassembled WGS sequence"/>
</dbReference>
<dbReference type="SUPFAM" id="SSF51735">
    <property type="entry name" value="NAD(P)-binding Rossmann-fold domains"/>
    <property type="match status" value="1"/>
</dbReference>
<organism evidence="5 6">
    <name type="scientific">Gordonia prachuapensis</name>
    <dbReference type="NCBI Taxonomy" id="3115651"/>
    <lineage>
        <taxon>Bacteria</taxon>
        <taxon>Bacillati</taxon>
        <taxon>Actinomycetota</taxon>
        <taxon>Actinomycetes</taxon>
        <taxon>Mycobacteriales</taxon>
        <taxon>Gordoniaceae</taxon>
        <taxon>Gordonia</taxon>
    </lineage>
</organism>
<dbReference type="EC" id="1.-.-.-" evidence="5"/>